<protein>
    <submittedName>
        <fullName evidence="2">Uncharacterized protein</fullName>
    </submittedName>
</protein>
<reference evidence="2 3" key="1">
    <citation type="journal article" date="2013" name="Curr. Biol.">
        <title>The Genome of the Foraminiferan Reticulomyxa filosa.</title>
        <authorList>
            <person name="Glockner G."/>
            <person name="Hulsmann N."/>
            <person name="Schleicher M."/>
            <person name="Noegel A.A."/>
            <person name="Eichinger L."/>
            <person name="Gallinger C."/>
            <person name="Pawlowski J."/>
            <person name="Sierra R."/>
            <person name="Euteneuer U."/>
            <person name="Pillet L."/>
            <person name="Moustafa A."/>
            <person name="Platzer M."/>
            <person name="Groth M."/>
            <person name="Szafranski K."/>
            <person name="Schliwa M."/>
        </authorList>
    </citation>
    <scope>NUCLEOTIDE SEQUENCE [LARGE SCALE GENOMIC DNA]</scope>
</reference>
<comment type="caution">
    <text evidence="2">The sequence shown here is derived from an EMBL/GenBank/DDBJ whole genome shotgun (WGS) entry which is preliminary data.</text>
</comment>
<keyword evidence="3" id="KW-1185">Reference proteome</keyword>
<evidence type="ECO:0000256" key="1">
    <source>
        <dbReference type="SAM" id="MobiDB-lite"/>
    </source>
</evidence>
<gene>
    <name evidence="2" type="ORF">RFI_39319</name>
</gene>
<accession>X6LA01</accession>
<dbReference type="Proteomes" id="UP000023152">
    <property type="component" value="Unassembled WGS sequence"/>
</dbReference>
<evidence type="ECO:0000313" key="3">
    <source>
        <dbReference type="Proteomes" id="UP000023152"/>
    </source>
</evidence>
<organism evidence="2 3">
    <name type="scientific">Reticulomyxa filosa</name>
    <dbReference type="NCBI Taxonomy" id="46433"/>
    <lineage>
        <taxon>Eukaryota</taxon>
        <taxon>Sar</taxon>
        <taxon>Rhizaria</taxon>
        <taxon>Retaria</taxon>
        <taxon>Foraminifera</taxon>
        <taxon>Monothalamids</taxon>
        <taxon>Reticulomyxidae</taxon>
        <taxon>Reticulomyxa</taxon>
    </lineage>
</organism>
<feature type="compositionally biased region" description="Basic and acidic residues" evidence="1">
    <location>
        <begin position="1"/>
        <end position="17"/>
    </location>
</feature>
<evidence type="ECO:0000313" key="2">
    <source>
        <dbReference type="EMBL" id="ETN98195.1"/>
    </source>
</evidence>
<dbReference type="EMBL" id="ASPP01047385">
    <property type="protein sequence ID" value="ETN98195.1"/>
    <property type="molecule type" value="Genomic_DNA"/>
</dbReference>
<feature type="compositionally biased region" description="Basic residues" evidence="1">
    <location>
        <begin position="18"/>
        <end position="33"/>
    </location>
</feature>
<feature type="region of interest" description="Disordered" evidence="1">
    <location>
        <begin position="1"/>
        <end position="33"/>
    </location>
</feature>
<sequence length="159" mass="18986">IGKKEKNNKNDKKDNNNMKKKSKKKNKKKIKRRTRKRKKCKYCKCSGDNEYCCIFTWQYLIEVLRVFEYCDVLKTILTLGQRNESILRWGINAIDMPCNEVKHVSRYKHYYGLLYFNLEMIQRIVVVKHVMVSRNPIGTRYAGLDIQSAVNTFLHRDCL</sequence>
<name>X6LA01_RETFI</name>
<proteinExistence type="predicted"/>
<dbReference type="AlphaFoldDB" id="X6LA01"/>
<feature type="non-terminal residue" evidence="2">
    <location>
        <position position="1"/>
    </location>
</feature>